<dbReference type="CDD" id="cd00093">
    <property type="entry name" value="HTH_XRE"/>
    <property type="match status" value="1"/>
</dbReference>
<dbReference type="InterPro" id="IPR011051">
    <property type="entry name" value="RmlC_Cupin_sf"/>
</dbReference>
<keyword evidence="4" id="KW-1185">Reference proteome</keyword>
<dbReference type="EMBL" id="FNID01000007">
    <property type="protein sequence ID" value="SDM88832.1"/>
    <property type="molecule type" value="Genomic_DNA"/>
</dbReference>
<dbReference type="SUPFAM" id="SSF47413">
    <property type="entry name" value="lambda repressor-like DNA-binding domains"/>
    <property type="match status" value="1"/>
</dbReference>
<dbReference type="RefSeq" id="WP_092638523.1">
    <property type="nucleotide sequence ID" value="NZ_FNID01000007.1"/>
</dbReference>
<sequence length="198" mass="22479">METRIAEIAERIKTLREILELSVEHMAKATGVSVDEYVALESGNTDFSFTFLYRCSDVFHVDLVELLTGENPRLSFYSVIRKDKGLPIKRREGFTYQHLAPLFKGKYAEPFLVTAPFHQQEQEQPIHLSSHEGQEFDFVLEGSLKVAMENHIEILHEGDAIYYNSGHGHGMIAIDGSDCTFLAVVLKDHKEAEEKHNG</sequence>
<gene>
    <name evidence="3" type="ORF">SAMN05192585_10716</name>
</gene>
<dbReference type="SUPFAM" id="SSF51182">
    <property type="entry name" value="RmlC-like cupins"/>
    <property type="match status" value="1"/>
</dbReference>
<dbReference type="InterPro" id="IPR010982">
    <property type="entry name" value="Lambda_DNA-bd_dom_sf"/>
</dbReference>
<dbReference type="Proteomes" id="UP000199182">
    <property type="component" value="Unassembled WGS sequence"/>
</dbReference>
<dbReference type="STRING" id="258515.SAMN05192585_10716"/>
<dbReference type="SMART" id="SM00530">
    <property type="entry name" value="HTH_XRE"/>
    <property type="match status" value="1"/>
</dbReference>
<evidence type="ECO:0000313" key="3">
    <source>
        <dbReference type="EMBL" id="SDM88832.1"/>
    </source>
</evidence>
<dbReference type="PANTHER" id="PTHR46797:SF19">
    <property type="entry name" value="BLL2473 PROTEIN"/>
    <property type="match status" value="1"/>
</dbReference>
<evidence type="ECO:0000259" key="2">
    <source>
        <dbReference type="PROSITE" id="PS50943"/>
    </source>
</evidence>
<dbReference type="InterPro" id="IPR014710">
    <property type="entry name" value="RmlC-like_jellyroll"/>
</dbReference>
<dbReference type="Gene3D" id="2.60.120.10">
    <property type="entry name" value="Jelly Rolls"/>
    <property type="match status" value="1"/>
</dbReference>
<dbReference type="Gene3D" id="1.10.260.40">
    <property type="entry name" value="lambda repressor-like DNA-binding domains"/>
    <property type="match status" value="1"/>
</dbReference>
<dbReference type="PROSITE" id="PS50943">
    <property type="entry name" value="HTH_CROC1"/>
    <property type="match status" value="1"/>
</dbReference>
<feature type="domain" description="HTH cro/C1-type" evidence="2">
    <location>
        <begin position="12"/>
        <end position="66"/>
    </location>
</feature>
<dbReference type="GO" id="GO:0005829">
    <property type="term" value="C:cytosol"/>
    <property type="evidence" value="ECO:0007669"/>
    <property type="project" value="TreeGrafter"/>
</dbReference>
<dbReference type="Pfam" id="PF12844">
    <property type="entry name" value="HTH_19"/>
    <property type="match status" value="1"/>
</dbReference>
<protein>
    <submittedName>
        <fullName evidence="3">Transcriptional regulator, XRE family with cupin sensor</fullName>
    </submittedName>
</protein>
<accession>A0A1G9WWF6</accession>
<dbReference type="OrthoDB" id="9814553at2"/>
<dbReference type="CDD" id="cd02209">
    <property type="entry name" value="cupin_XRE_C"/>
    <property type="match status" value="1"/>
</dbReference>
<evidence type="ECO:0000256" key="1">
    <source>
        <dbReference type="ARBA" id="ARBA00023125"/>
    </source>
</evidence>
<dbReference type="AlphaFoldDB" id="A0A1G9WWF6"/>
<dbReference type="GO" id="GO:0003700">
    <property type="term" value="F:DNA-binding transcription factor activity"/>
    <property type="evidence" value="ECO:0007669"/>
    <property type="project" value="TreeGrafter"/>
</dbReference>
<name>A0A1G9WWF6_9FIRM</name>
<reference evidence="3 4" key="1">
    <citation type="submission" date="2016-10" db="EMBL/GenBank/DDBJ databases">
        <authorList>
            <person name="de Groot N.N."/>
        </authorList>
    </citation>
    <scope>NUCLEOTIDE SEQUENCE [LARGE SCALE GENOMIC DNA]</scope>
    <source>
        <strain evidence="3 4">CGMCC 1.5012</strain>
    </source>
</reference>
<keyword evidence="1" id="KW-0238">DNA-binding</keyword>
<proteinExistence type="predicted"/>
<dbReference type="GO" id="GO:0003677">
    <property type="term" value="F:DNA binding"/>
    <property type="evidence" value="ECO:0007669"/>
    <property type="project" value="UniProtKB-KW"/>
</dbReference>
<organism evidence="3 4">
    <name type="scientific">Acetanaerobacterium elongatum</name>
    <dbReference type="NCBI Taxonomy" id="258515"/>
    <lineage>
        <taxon>Bacteria</taxon>
        <taxon>Bacillati</taxon>
        <taxon>Bacillota</taxon>
        <taxon>Clostridia</taxon>
        <taxon>Eubacteriales</taxon>
        <taxon>Oscillospiraceae</taxon>
        <taxon>Acetanaerobacterium</taxon>
    </lineage>
</organism>
<dbReference type="Pfam" id="PF07883">
    <property type="entry name" value="Cupin_2"/>
    <property type="match status" value="1"/>
</dbReference>
<dbReference type="InterPro" id="IPR050807">
    <property type="entry name" value="TransReg_Diox_bact_type"/>
</dbReference>
<dbReference type="PANTHER" id="PTHR46797">
    <property type="entry name" value="HTH-TYPE TRANSCRIPTIONAL REGULATOR"/>
    <property type="match status" value="1"/>
</dbReference>
<dbReference type="InterPro" id="IPR013096">
    <property type="entry name" value="Cupin_2"/>
</dbReference>
<evidence type="ECO:0000313" key="4">
    <source>
        <dbReference type="Proteomes" id="UP000199182"/>
    </source>
</evidence>
<dbReference type="InterPro" id="IPR001387">
    <property type="entry name" value="Cro/C1-type_HTH"/>
</dbReference>